<dbReference type="InterPro" id="IPR041561">
    <property type="entry name" value="PglD_N"/>
</dbReference>
<dbReference type="RefSeq" id="WP_267676524.1">
    <property type="nucleotide sequence ID" value="NZ_CP113088.1"/>
</dbReference>
<evidence type="ECO:0000259" key="5">
    <source>
        <dbReference type="Pfam" id="PF25087"/>
    </source>
</evidence>
<dbReference type="SUPFAM" id="SSF51161">
    <property type="entry name" value="Trimeric LpxA-like enzymes"/>
    <property type="match status" value="1"/>
</dbReference>
<dbReference type="CDD" id="cd03360">
    <property type="entry name" value="LbH_AT_putative"/>
    <property type="match status" value="1"/>
</dbReference>
<evidence type="ECO:0000256" key="2">
    <source>
        <dbReference type="PIRSR" id="PIRSR620019-1"/>
    </source>
</evidence>
<dbReference type="InterPro" id="IPR056729">
    <property type="entry name" value="GMPPB_C"/>
</dbReference>
<sequence length="210" mass="22999">MKILGIIGCGDLGKQIANYAINDNHYNDVVFFDDYSKETSVNGFLIRGTIESIDNSFANKEFDELIIAIGYKHLKTKKVLYEKFVNRIPFGKIIHSTCYLDPTAKIGHGCVIYPKSVLDANVIIKENTLINISCIIAHDTQVGAHCFLSPCIAMAGFVTIKEQCVIGINATIIDNITIGKEIQIGGGAVVINTISKKGVYVGNPAKFIRE</sequence>
<organism evidence="6 7">
    <name type="scientific">Lacinutrix neustonica</name>
    <dbReference type="NCBI Taxonomy" id="2980107"/>
    <lineage>
        <taxon>Bacteria</taxon>
        <taxon>Pseudomonadati</taxon>
        <taxon>Bacteroidota</taxon>
        <taxon>Flavobacteriia</taxon>
        <taxon>Flavobacteriales</taxon>
        <taxon>Flavobacteriaceae</taxon>
        <taxon>Lacinutrix</taxon>
    </lineage>
</organism>
<dbReference type="Pfam" id="PF17836">
    <property type="entry name" value="PglD_N"/>
    <property type="match status" value="1"/>
</dbReference>
<dbReference type="EMBL" id="CP113088">
    <property type="protein sequence ID" value="WAC01926.1"/>
    <property type="molecule type" value="Genomic_DNA"/>
</dbReference>
<proteinExistence type="inferred from homology"/>
<dbReference type="Pfam" id="PF25087">
    <property type="entry name" value="GMPPB_C"/>
    <property type="match status" value="1"/>
</dbReference>
<evidence type="ECO:0000259" key="4">
    <source>
        <dbReference type="Pfam" id="PF17836"/>
    </source>
</evidence>
<feature type="site" description="Increases basicity of active site His" evidence="2">
    <location>
        <position position="139"/>
    </location>
</feature>
<accession>A0A9E8SDB7</accession>
<comment type="similarity">
    <text evidence="1">Belongs to the transferase hexapeptide repeat family.</text>
</comment>
<feature type="binding site" evidence="3">
    <location>
        <position position="186"/>
    </location>
    <ligand>
        <name>acetyl-CoA</name>
        <dbReference type="ChEBI" id="CHEBI:57288"/>
    </ligand>
</feature>
<dbReference type="InterPro" id="IPR011004">
    <property type="entry name" value="Trimer_LpxA-like_sf"/>
</dbReference>
<dbReference type="PANTHER" id="PTHR43300">
    <property type="entry name" value="ACETYLTRANSFERASE"/>
    <property type="match status" value="1"/>
</dbReference>
<dbReference type="PANTHER" id="PTHR43300:SF7">
    <property type="entry name" value="UDP-N-ACETYLBACILLOSAMINE N-ACETYLTRANSFERASE"/>
    <property type="match status" value="1"/>
</dbReference>
<evidence type="ECO:0000256" key="1">
    <source>
        <dbReference type="ARBA" id="ARBA00007274"/>
    </source>
</evidence>
<feature type="domain" description="PglD N-terminal" evidence="4">
    <location>
        <begin position="5"/>
        <end position="77"/>
    </location>
</feature>
<reference evidence="6" key="1">
    <citation type="submission" date="2022-11" db="EMBL/GenBank/DDBJ databases">
        <title>Lacinutrix neustonica HL-RS19T sp. nov., isolated from the surface microlayer sample of brackish Lake Shihwa.</title>
        <authorList>
            <person name="Choi J.Y."/>
            <person name="Hwang C.Y."/>
        </authorList>
    </citation>
    <scope>NUCLEOTIDE SEQUENCE</scope>
    <source>
        <strain evidence="6">HL-RS19</strain>
    </source>
</reference>
<dbReference type="Gene3D" id="3.40.50.20">
    <property type="match status" value="1"/>
</dbReference>
<dbReference type="AlphaFoldDB" id="A0A9E8SDB7"/>
<dbReference type="KEGG" id="lnu:N7U66_19100"/>
<dbReference type="NCBIfam" id="TIGR03570">
    <property type="entry name" value="NeuD_NnaD"/>
    <property type="match status" value="1"/>
</dbReference>
<gene>
    <name evidence="6" type="ORF">N7U66_19100</name>
</gene>
<evidence type="ECO:0000313" key="6">
    <source>
        <dbReference type="EMBL" id="WAC01926.1"/>
    </source>
</evidence>
<dbReference type="InterPro" id="IPR050179">
    <property type="entry name" value="Trans_hexapeptide_repeat"/>
</dbReference>
<feature type="binding site" evidence="3">
    <location>
        <position position="168"/>
    </location>
    <ligand>
        <name>acetyl-CoA</name>
        <dbReference type="ChEBI" id="CHEBI:57288"/>
    </ligand>
</feature>
<protein>
    <submittedName>
        <fullName evidence="6">Acetyltransferase</fullName>
    </submittedName>
</protein>
<feature type="active site" description="Proton acceptor" evidence="2">
    <location>
        <position position="138"/>
    </location>
</feature>
<feature type="binding site" evidence="3">
    <location>
        <begin position="33"/>
        <end position="34"/>
    </location>
    <ligand>
        <name>substrate</name>
    </ligand>
</feature>
<evidence type="ECO:0000313" key="7">
    <source>
        <dbReference type="Proteomes" id="UP001164705"/>
    </source>
</evidence>
<keyword evidence="7" id="KW-1185">Reference proteome</keyword>
<dbReference type="InterPro" id="IPR020019">
    <property type="entry name" value="AcTrfase_PglD-like"/>
</dbReference>
<dbReference type="Gene3D" id="2.160.10.10">
    <property type="entry name" value="Hexapeptide repeat proteins"/>
    <property type="match status" value="2"/>
</dbReference>
<feature type="domain" description="Mannose-1-phosphate guanyltransferase C-terminal" evidence="5">
    <location>
        <begin position="96"/>
        <end position="152"/>
    </location>
</feature>
<evidence type="ECO:0000256" key="3">
    <source>
        <dbReference type="PIRSR" id="PIRSR620019-2"/>
    </source>
</evidence>
<name>A0A9E8SDB7_9FLAO</name>
<dbReference type="Proteomes" id="UP001164705">
    <property type="component" value="Chromosome"/>
</dbReference>
<feature type="binding site" evidence="3">
    <location>
        <position position="70"/>
    </location>
    <ligand>
        <name>substrate</name>
    </ligand>
</feature>